<feature type="domain" description="Signal transduction histidine kinase dimerisation/phosphoacceptor" evidence="7">
    <location>
        <begin position="32"/>
        <end position="97"/>
    </location>
</feature>
<dbReference type="Pfam" id="PF00512">
    <property type="entry name" value="HisKA"/>
    <property type="match status" value="1"/>
</dbReference>
<dbReference type="InterPro" id="IPR003661">
    <property type="entry name" value="HisK_dim/P_dom"/>
</dbReference>
<dbReference type="Proteomes" id="UP000198415">
    <property type="component" value="Unassembled WGS sequence"/>
</dbReference>
<comment type="catalytic activity">
    <reaction evidence="1">
        <text>ATP + protein L-histidine = ADP + protein N-phospho-L-histidine.</text>
        <dbReference type="EC" id="2.7.13.3"/>
    </reaction>
</comment>
<dbReference type="SUPFAM" id="SSF55874">
    <property type="entry name" value="ATPase domain of HSP90 chaperone/DNA topoisomerase II/histidine kinase"/>
    <property type="match status" value="1"/>
</dbReference>
<evidence type="ECO:0000259" key="7">
    <source>
        <dbReference type="SMART" id="SM00388"/>
    </source>
</evidence>
<evidence type="ECO:0000313" key="8">
    <source>
        <dbReference type="EMBL" id="SNS47712.1"/>
    </source>
</evidence>
<keyword evidence="5 8" id="KW-0418">Kinase</keyword>
<dbReference type="PANTHER" id="PTHR43711:SF1">
    <property type="entry name" value="HISTIDINE KINASE 1"/>
    <property type="match status" value="1"/>
</dbReference>
<dbReference type="SMART" id="SM00388">
    <property type="entry name" value="HisKA"/>
    <property type="match status" value="1"/>
</dbReference>
<accession>A0A239EUY9</accession>
<evidence type="ECO:0000256" key="3">
    <source>
        <dbReference type="ARBA" id="ARBA00012438"/>
    </source>
</evidence>
<dbReference type="InterPro" id="IPR036097">
    <property type="entry name" value="HisK_dim/P_sf"/>
</dbReference>
<dbReference type="AlphaFoldDB" id="A0A239EUY9"/>
<dbReference type="GO" id="GO:0000155">
    <property type="term" value="F:phosphorelay sensor kinase activity"/>
    <property type="evidence" value="ECO:0007669"/>
    <property type="project" value="InterPro"/>
</dbReference>
<keyword evidence="9" id="KW-1185">Reference proteome</keyword>
<protein>
    <recommendedName>
        <fullName evidence="3">histidine kinase</fullName>
        <ecNumber evidence="3">2.7.13.3</ecNumber>
    </recommendedName>
</protein>
<dbReference type="Gene3D" id="1.10.287.130">
    <property type="match status" value="1"/>
</dbReference>
<dbReference type="PANTHER" id="PTHR43711">
    <property type="entry name" value="TWO-COMPONENT HISTIDINE KINASE"/>
    <property type="match status" value="1"/>
</dbReference>
<dbReference type="InterPro" id="IPR050736">
    <property type="entry name" value="Sensor_HK_Regulatory"/>
</dbReference>
<evidence type="ECO:0000256" key="2">
    <source>
        <dbReference type="ARBA" id="ARBA00004236"/>
    </source>
</evidence>
<organism evidence="8 9">
    <name type="scientific">Actinoplanes regularis</name>
    <dbReference type="NCBI Taxonomy" id="52697"/>
    <lineage>
        <taxon>Bacteria</taxon>
        <taxon>Bacillati</taxon>
        <taxon>Actinomycetota</taxon>
        <taxon>Actinomycetes</taxon>
        <taxon>Micromonosporales</taxon>
        <taxon>Micromonosporaceae</taxon>
        <taxon>Actinoplanes</taxon>
    </lineage>
</organism>
<dbReference type="CDD" id="cd00082">
    <property type="entry name" value="HisKA"/>
    <property type="match status" value="1"/>
</dbReference>
<evidence type="ECO:0000256" key="4">
    <source>
        <dbReference type="ARBA" id="ARBA00022679"/>
    </source>
</evidence>
<dbReference type="InterPro" id="IPR036890">
    <property type="entry name" value="HATPase_C_sf"/>
</dbReference>
<reference evidence="8 9" key="1">
    <citation type="submission" date="2017-06" db="EMBL/GenBank/DDBJ databases">
        <authorList>
            <person name="Kim H.J."/>
            <person name="Triplett B.A."/>
        </authorList>
    </citation>
    <scope>NUCLEOTIDE SEQUENCE [LARGE SCALE GENOMIC DNA]</scope>
    <source>
        <strain evidence="8 9">DSM 43151</strain>
    </source>
</reference>
<dbReference type="RefSeq" id="WP_239138662.1">
    <property type="nucleotide sequence ID" value="NZ_BOMU01000079.1"/>
</dbReference>
<evidence type="ECO:0000313" key="9">
    <source>
        <dbReference type="Proteomes" id="UP000198415"/>
    </source>
</evidence>
<sequence length="235" mass="24860">MSTPEALPPSTEAELRRRLRRHNRTLAELAATKTELVTALLHGLRTPLTAALGMLDILPEHTGDPALDEGLALIARNLHRIDAVATEISTISGLESGAIPLDRAEFDLPELLSEVAAEAGATCNVVPPTGPVTGDREWLGRIFTRILSAVRVLEGPAAIEATGDADRWQVCFPLPPEQATDRLFTTGETGENAMALILARAVVTRHGGSVGLRSAGGTAYLRLILPTGTETAGDL</sequence>
<name>A0A239EUY9_9ACTN</name>
<evidence type="ECO:0000256" key="1">
    <source>
        <dbReference type="ARBA" id="ARBA00000085"/>
    </source>
</evidence>
<gene>
    <name evidence="8" type="ORF">SAMN06264365_11693</name>
</gene>
<evidence type="ECO:0000256" key="6">
    <source>
        <dbReference type="ARBA" id="ARBA00023012"/>
    </source>
</evidence>
<keyword evidence="6" id="KW-0902">Two-component regulatory system</keyword>
<dbReference type="EC" id="2.7.13.3" evidence="3"/>
<dbReference type="GO" id="GO:0005886">
    <property type="term" value="C:plasma membrane"/>
    <property type="evidence" value="ECO:0007669"/>
    <property type="project" value="UniProtKB-SubCell"/>
</dbReference>
<evidence type="ECO:0000256" key="5">
    <source>
        <dbReference type="ARBA" id="ARBA00022777"/>
    </source>
</evidence>
<proteinExistence type="predicted"/>
<dbReference type="SUPFAM" id="SSF47384">
    <property type="entry name" value="Homodimeric domain of signal transducing histidine kinase"/>
    <property type="match status" value="1"/>
</dbReference>
<dbReference type="EMBL" id="FZNR01000016">
    <property type="protein sequence ID" value="SNS47712.1"/>
    <property type="molecule type" value="Genomic_DNA"/>
</dbReference>
<comment type="subcellular location">
    <subcellularLocation>
        <location evidence="2">Cell membrane</location>
    </subcellularLocation>
</comment>
<keyword evidence="4" id="KW-0808">Transferase</keyword>